<keyword evidence="1 2" id="KW-0175">Coiled coil</keyword>
<dbReference type="EMBL" id="LNZH02000203">
    <property type="protein sequence ID" value="OCB86298.1"/>
    <property type="molecule type" value="Genomic_DNA"/>
</dbReference>
<feature type="region of interest" description="Disordered" evidence="3">
    <location>
        <begin position="606"/>
        <end position="1033"/>
    </location>
</feature>
<feature type="compositionally biased region" description="Basic residues" evidence="3">
    <location>
        <begin position="22"/>
        <end position="34"/>
    </location>
</feature>
<dbReference type="GO" id="GO:0070319">
    <property type="term" value="C:Golgi to plasma membrane transport vesicle"/>
    <property type="evidence" value="ECO:0007669"/>
    <property type="project" value="TreeGrafter"/>
</dbReference>
<dbReference type="Pfam" id="PF06428">
    <property type="entry name" value="Sec2p"/>
    <property type="match status" value="1"/>
</dbReference>
<feature type="compositionally biased region" description="Polar residues" evidence="3">
    <location>
        <begin position="566"/>
        <end position="579"/>
    </location>
</feature>
<name>A0A9Q5N742_SANBA</name>
<feature type="region of interest" description="Disordered" evidence="3">
    <location>
        <begin position="412"/>
        <end position="431"/>
    </location>
</feature>
<feature type="region of interest" description="Disordered" evidence="3">
    <location>
        <begin position="18"/>
        <end position="95"/>
    </location>
</feature>
<sequence length="1062" mass="115165">MPALSFSNWNLSSVTLASTKSKSQRNKLRRRRRSPPLCDMSGDANGVHKNADEIIPPMPTPMTASSATARSTSPTLHEKYTPEPRERDADKDDAQTQVISSLRAQITDLITQVSQLNSKLVKSYDRVSDLEDELHIASQNVRTSSLKISNLEIERAQHLAALNTGLYVEKAHVTAELTRLMERATEEAAARGQAESARQNIEKDLDDLSASLFAQANTMVVEARLGRAMSERKVVEAEMALKGAEEAVGVMQQQTQALRDEKNRTDDEISRLRILMEKGKFVEHPPIVGTISVKLLSSHAPYQEFLQFVVHLRSMRHSTITPPHISTLLPLPFLARLQVEDSDPTVRLDLAPSLNWLSRRSVVSAIYCGQLTIEPMSVTTLMSESMSGLQSMIGSQPGIACALCGTHIYPPKSGAPTAPPPSHPLSSLSLGRHTSSGAWSSSIFKNPLSSAAPSPPPTPPREVSAPATPTNSNINLTTVYVFRLAQTSMQGPHPPSSYAPTQHTQSQKPTSYPLCASGWCLARLRTTCSLWAFIRAGIVDRVWEEEPAPRAAPSISSASSYSLISNGSTPTLADTNGAQKESAPPLPPRRRSKITSVGALWEKASGALRSATPTQSQPASPITNGDKENEEPSTPSPRGVVGQTKASTPTPEPLKVTVPPTLPRRNHDRRVSEQDIADDKKPKEDEGKRGEDSKSSSIGSSSPTEATKSINEGTPVTRSRAASPTLRPTLPAQHITIANSQASSALGEEFSTPIEEIGSLPPSVSPPASATDTPVRPSTPHSPRSARSSARNSMSPPRSPGFRSQRISSPPPPHSPRSIPLPDSRPGTPASPRGAHARRESGNVAPLNIDPEKLSRPPSRAASPRPAAVLGAASSPPPVPRRAAARRTVPPPPCSQQATPPSPGSNDEKEVPSYSSNSEEISSGKEIETTPRIERRSIPPPPRRNEDSITREKGAVTTPKKEEKYVPLPPPRRSVDGPRLPPRRPGHIANNKSVTEFGDKDDERMDSTQDRLKNEKQNGVDRSENDDPKNYVGDTTWEERTWKEIVRLREDMFWARIGSIRG</sequence>
<dbReference type="SUPFAM" id="SSF144284">
    <property type="entry name" value="Sec2 N-terminal region"/>
    <property type="match status" value="1"/>
</dbReference>
<dbReference type="PANTHER" id="PTHR14430">
    <property type="entry name" value="RABIN3-RELATED"/>
    <property type="match status" value="1"/>
</dbReference>
<feature type="compositionally biased region" description="Basic and acidic residues" evidence="3">
    <location>
        <begin position="76"/>
        <end position="94"/>
    </location>
</feature>
<feature type="compositionally biased region" description="Basic and acidic residues" evidence="3">
    <location>
        <begin position="922"/>
        <end position="965"/>
    </location>
</feature>
<protein>
    <recommendedName>
        <fullName evidence="4">GDP/GTP exchange factor Sec2 N-terminal domain-containing protein</fullName>
    </recommendedName>
</protein>
<dbReference type="PANTHER" id="PTHR14430:SF0">
    <property type="entry name" value="SEC2P DOMAIN-CONTAINING PROTEIN"/>
    <property type="match status" value="1"/>
</dbReference>
<dbReference type="GO" id="GO:0051286">
    <property type="term" value="C:cell tip"/>
    <property type="evidence" value="ECO:0007669"/>
    <property type="project" value="TreeGrafter"/>
</dbReference>
<feature type="compositionally biased region" description="Polar residues" evidence="3">
    <location>
        <begin position="611"/>
        <end position="623"/>
    </location>
</feature>
<proteinExistence type="predicted"/>
<evidence type="ECO:0000256" key="3">
    <source>
        <dbReference type="SAM" id="MobiDB-lite"/>
    </source>
</evidence>
<feature type="coiled-coil region" evidence="2">
    <location>
        <begin position="99"/>
        <end position="133"/>
    </location>
</feature>
<dbReference type="InterPro" id="IPR009449">
    <property type="entry name" value="Sec2_N"/>
</dbReference>
<dbReference type="OrthoDB" id="1748564at2759"/>
<dbReference type="InterPro" id="IPR040351">
    <property type="entry name" value="RAB3IL/RAB3IP/Sec2"/>
</dbReference>
<feature type="compositionally biased region" description="Low complexity" evidence="3">
    <location>
        <begin position="856"/>
        <end position="874"/>
    </location>
</feature>
<gene>
    <name evidence="5" type="ORF">A7U60_g6610</name>
</gene>
<feature type="domain" description="GDP/GTP exchange factor Sec2 N-terminal" evidence="4">
    <location>
        <begin position="128"/>
        <end position="260"/>
    </location>
</feature>
<evidence type="ECO:0000256" key="2">
    <source>
        <dbReference type="SAM" id="Coils"/>
    </source>
</evidence>
<dbReference type="CDD" id="cd21044">
    <property type="entry name" value="Rab11BD_RAB3IP_like"/>
    <property type="match status" value="1"/>
</dbReference>
<accession>A0A9Q5N742</accession>
<evidence type="ECO:0000313" key="5">
    <source>
        <dbReference type="EMBL" id="OCB86298.1"/>
    </source>
</evidence>
<dbReference type="AlphaFoldDB" id="A0A9Q5N742"/>
<comment type="caution">
    <text evidence="5">The sequence shown here is derived from an EMBL/GenBank/DDBJ whole genome shotgun (WGS) entry which is preliminary data.</text>
</comment>
<evidence type="ECO:0000259" key="4">
    <source>
        <dbReference type="Pfam" id="PF06428"/>
    </source>
</evidence>
<feature type="compositionally biased region" description="Low complexity" evidence="3">
    <location>
        <begin position="61"/>
        <end position="75"/>
    </location>
</feature>
<feature type="compositionally biased region" description="Low complexity" evidence="3">
    <location>
        <begin position="759"/>
        <end position="796"/>
    </location>
</feature>
<keyword evidence="6" id="KW-1185">Reference proteome</keyword>
<feature type="compositionally biased region" description="Basic and acidic residues" evidence="3">
    <location>
        <begin position="997"/>
        <end position="1029"/>
    </location>
</feature>
<dbReference type="Proteomes" id="UP000757232">
    <property type="component" value="Unassembled WGS sequence"/>
</dbReference>
<dbReference type="GO" id="GO:0005085">
    <property type="term" value="F:guanyl-nucleotide exchange factor activity"/>
    <property type="evidence" value="ECO:0007669"/>
    <property type="project" value="InterPro"/>
</dbReference>
<evidence type="ECO:0000256" key="1">
    <source>
        <dbReference type="ARBA" id="ARBA00023054"/>
    </source>
</evidence>
<feature type="region of interest" description="Disordered" evidence="3">
    <location>
        <begin position="566"/>
        <end position="593"/>
    </location>
</feature>
<reference evidence="5" key="1">
    <citation type="submission" date="2016-06" db="EMBL/GenBank/DDBJ databases">
        <title>Draft Genome sequence of the fungus Inonotus baumii.</title>
        <authorList>
            <person name="Zhu H."/>
            <person name="Lin W."/>
        </authorList>
    </citation>
    <scope>NUCLEOTIDE SEQUENCE</scope>
    <source>
        <strain evidence="5">821</strain>
    </source>
</reference>
<dbReference type="GO" id="GO:0006887">
    <property type="term" value="P:exocytosis"/>
    <property type="evidence" value="ECO:0007669"/>
    <property type="project" value="TreeGrafter"/>
</dbReference>
<feature type="coiled-coil region" evidence="2">
    <location>
        <begin position="191"/>
        <end position="261"/>
    </location>
</feature>
<feature type="compositionally biased region" description="Polar residues" evidence="3">
    <location>
        <begin position="703"/>
        <end position="722"/>
    </location>
</feature>
<dbReference type="Gene3D" id="6.10.140.910">
    <property type="match status" value="1"/>
</dbReference>
<evidence type="ECO:0000313" key="6">
    <source>
        <dbReference type="Proteomes" id="UP000757232"/>
    </source>
</evidence>
<feature type="region of interest" description="Disordered" evidence="3">
    <location>
        <begin position="448"/>
        <end position="471"/>
    </location>
</feature>
<feature type="compositionally biased region" description="Basic and acidic residues" evidence="3">
    <location>
        <begin position="669"/>
        <end position="694"/>
    </location>
</feature>
<organism evidence="5 6">
    <name type="scientific">Sanghuangporus baumii</name>
    <name type="common">Phellinus baumii</name>
    <dbReference type="NCBI Taxonomy" id="108892"/>
    <lineage>
        <taxon>Eukaryota</taxon>
        <taxon>Fungi</taxon>
        <taxon>Dikarya</taxon>
        <taxon>Basidiomycota</taxon>
        <taxon>Agaricomycotina</taxon>
        <taxon>Agaricomycetes</taxon>
        <taxon>Hymenochaetales</taxon>
        <taxon>Hymenochaetaceae</taxon>
        <taxon>Sanghuangporus</taxon>
    </lineage>
</organism>